<dbReference type="SUPFAM" id="SSF51905">
    <property type="entry name" value="FAD/NAD(P)-binding domain"/>
    <property type="match status" value="1"/>
</dbReference>
<comment type="pathway">
    <text evidence="2">Cofactor biosynthesis; ubiquinone biosynthesis.</text>
</comment>
<accession>A0A5C7EI15</accession>
<protein>
    <submittedName>
        <fullName evidence="9">FAD-dependent oxidoreductase</fullName>
    </submittedName>
</protein>
<dbReference type="InterPro" id="IPR051205">
    <property type="entry name" value="UbiH/COQ6_monooxygenase"/>
</dbReference>
<comment type="similarity">
    <text evidence="3">Belongs to the UbiH/COQ6 family.</text>
</comment>
<evidence type="ECO:0000259" key="8">
    <source>
        <dbReference type="Pfam" id="PF01494"/>
    </source>
</evidence>
<comment type="cofactor">
    <cofactor evidence="1">
        <name>FAD</name>
        <dbReference type="ChEBI" id="CHEBI:57692"/>
    </cofactor>
</comment>
<evidence type="ECO:0000256" key="6">
    <source>
        <dbReference type="ARBA" id="ARBA00023002"/>
    </source>
</evidence>
<dbReference type="InterPro" id="IPR002938">
    <property type="entry name" value="FAD-bd"/>
</dbReference>
<comment type="caution">
    <text evidence="9">The sequence shown here is derived from an EMBL/GenBank/DDBJ whole genome shotgun (WGS) entry which is preliminary data.</text>
</comment>
<feature type="domain" description="FAD-binding" evidence="8">
    <location>
        <begin position="13"/>
        <end position="339"/>
    </location>
</feature>
<dbReference type="UniPathway" id="UPA00232"/>
<keyword evidence="6" id="KW-0560">Oxidoreductase</keyword>
<dbReference type="GO" id="GO:0016705">
    <property type="term" value="F:oxidoreductase activity, acting on paired donors, with incorporation or reduction of molecular oxygen"/>
    <property type="evidence" value="ECO:0007669"/>
    <property type="project" value="InterPro"/>
</dbReference>
<keyword evidence="5" id="KW-0274">FAD</keyword>
<dbReference type="Proteomes" id="UP000321201">
    <property type="component" value="Unassembled WGS sequence"/>
</dbReference>
<keyword evidence="4" id="KW-0285">Flavoprotein</keyword>
<dbReference type="PROSITE" id="PS01304">
    <property type="entry name" value="UBIH"/>
    <property type="match status" value="1"/>
</dbReference>
<dbReference type="RefSeq" id="WP_147800518.1">
    <property type="nucleotide sequence ID" value="NZ_VPFL01000018.1"/>
</dbReference>
<proteinExistence type="inferred from homology"/>
<dbReference type="AlphaFoldDB" id="A0A5C7EI15"/>
<dbReference type="InParanoid" id="A0A5C7EI15"/>
<dbReference type="EMBL" id="VPFL01000018">
    <property type="protein sequence ID" value="TXF10998.1"/>
    <property type="molecule type" value="Genomic_DNA"/>
</dbReference>
<dbReference type="Pfam" id="PF01494">
    <property type="entry name" value="FAD_binding_3"/>
    <property type="match status" value="1"/>
</dbReference>
<reference evidence="9 10" key="1">
    <citation type="submission" date="2019-08" db="EMBL/GenBank/DDBJ databases">
        <title>Pelomicrobium methylotrophicum gen. nov., sp. nov. a moderately thermophilic, facultatively anaerobic, lithoautotrophic and methylotrophic bacterium isolated from a terrestrial mud volcano.</title>
        <authorList>
            <person name="Slobodkina G.B."/>
            <person name="Merkel A.Y."/>
            <person name="Slobodkin A.I."/>
        </authorList>
    </citation>
    <scope>NUCLEOTIDE SEQUENCE [LARGE SCALE GENOMIC DNA]</scope>
    <source>
        <strain evidence="9 10">SM250</strain>
    </source>
</reference>
<sequence length="394" mass="42031">MERRSPSAAARQVDVVILGAGPVGAALALALQERGVSVAVLDARRAPEAARDPRALALSYGSRLLLERLGVWSLLGEVSPIRVVHVSETGSAMRTQLTCADAGVPMLGYVVGYGHLMSALNERLQTVCLSFIPAIADPRVDPFPDGIVVRFTREGGAMEIKARLLVVADGGAAAERLGFEIASRHYRQSAVIARVQAEIAPSGIAFERFTPEGPVALLPCGCDYALVWTVEPRRAAALAALEADAFCAALQARFGNRVGRFRAVGSRSVFPLALRRARDIVGPRTVLVGNAAHTLHPVAGQGLNLGLRDAWELAEHVADAPRGEIGDPAFLAGYRRRRSFDVTAGVAVTDTLVRVFSNANPLLRWARTAGLAGLELLPPAKRFFARRMIFGARG</sequence>
<dbReference type="InterPro" id="IPR036188">
    <property type="entry name" value="FAD/NAD-bd_sf"/>
</dbReference>
<dbReference type="GO" id="GO:0071949">
    <property type="term" value="F:FAD binding"/>
    <property type="evidence" value="ECO:0007669"/>
    <property type="project" value="InterPro"/>
</dbReference>
<organism evidence="9 10">
    <name type="scientific">Pelomicrobium methylotrophicum</name>
    <dbReference type="NCBI Taxonomy" id="2602750"/>
    <lineage>
        <taxon>Bacteria</taxon>
        <taxon>Pseudomonadati</taxon>
        <taxon>Pseudomonadota</taxon>
        <taxon>Hydrogenophilia</taxon>
        <taxon>Hydrogenophilia incertae sedis</taxon>
        <taxon>Pelomicrobium</taxon>
    </lineage>
</organism>
<dbReference type="Gene3D" id="3.50.50.60">
    <property type="entry name" value="FAD/NAD(P)-binding domain"/>
    <property type="match status" value="2"/>
</dbReference>
<evidence type="ECO:0000256" key="2">
    <source>
        <dbReference type="ARBA" id="ARBA00004749"/>
    </source>
</evidence>
<evidence type="ECO:0000256" key="1">
    <source>
        <dbReference type="ARBA" id="ARBA00001974"/>
    </source>
</evidence>
<dbReference type="FunCoup" id="A0A5C7EI15">
    <property type="interactions" value="139"/>
</dbReference>
<dbReference type="NCBIfam" id="TIGR01988">
    <property type="entry name" value="Ubi-OHases"/>
    <property type="match status" value="1"/>
</dbReference>
<dbReference type="GO" id="GO:0006744">
    <property type="term" value="P:ubiquinone biosynthetic process"/>
    <property type="evidence" value="ECO:0007669"/>
    <property type="project" value="UniProtKB-UniPathway"/>
</dbReference>
<evidence type="ECO:0000256" key="5">
    <source>
        <dbReference type="ARBA" id="ARBA00022827"/>
    </source>
</evidence>
<gene>
    <name evidence="9" type="ORF">FR698_12425</name>
</gene>
<keyword evidence="7" id="KW-0503">Monooxygenase</keyword>
<evidence type="ECO:0000256" key="4">
    <source>
        <dbReference type="ARBA" id="ARBA00022630"/>
    </source>
</evidence>
<dbReference type="InterPro" id="IPR010971">
    <property type="entry name" value="UbiH/COQ6"/>
</dbReference>
<dbReference type="PRINTS" id="PR00420">
    <property type="entry name" value="RNGMNOXGNASE"/>
</dbReference>
<evidence type="ECO:0000313" key="10">
    <source>
        <dbReference type="Proteomes" id="UP000321201"/>
    </source>
</evidence>
<keyword evidence="10" id="KW-1185">Reference proteome</keyword>
<dbReference type="OrthoDB" id="9769565at2"/>
<dbReference type="GO" id="GO:0004497">
    <property type="term" value="F:monooxygenase activity"/>
    <property type="evidence" value="ECO:0007669"/>
    <property type="project" value="UniProtKB-KW"/>
</dbReference>
<evidence type="ECO:0000256" key="3">
    <source>
        <dbReference type="ARBA" id="ARBA00005349"/>
    </source>
</evidence>
<dbReference type="InterPro" id="IPR018168">
    <property type="entry name" value="Ubi_Hdrlase_CS"/>
</dbReference>
<dbReference type="PANTHER" id="PTHR43876:SF7">
    <property type="entry name" value="UBIQUINONE BIOSYNTHESIS MONOOXYGENASE COQ6, MITOCHONDRIAL"/>
    <property type="match status" value="1"/>
</dbReference>
<evidence type="ECO:0000256" key="7">
    <source>
        <dbReference type="ARBA" id="ARBA00023033"/>
    </source>
</evidence>
<evidence type="ECO:0000313" key="9">
    <source>
        <dbReference type="EMBL" id="TXF10998.1"/>
    </source>
</evidence>
<name>A0A5C7EI15_9PROT</name>
<dbReference type="PANTHER" id="PTHR43876">
    <property type="entry name" value="UBIQUINONE BIOSYNTHESIS MONOOXYGENASE COQ6, MITOCHONDRIAL"/>
    <property type="match status" value="1"/>
</dbReference>